<dbReference type="InterPro" id="IPR029058">
    <property type="entry name" value="AB_hydrolase_fold"/>
</dbReference>
<dbReference type="Pfam" id="PF05577">
    <property type="entry name" value="Peptidase_S28"/>
    <property type="match status" value="2"/>
</dbReference>
<sequence length="615" mass="68096">MKLSAWASALFLAQTALGVNVDWRSLRKRQSDSTESYPDVPAYTFTIPVDHFDLSDDRTYDNRFFVNDTYYKTGGPVILYDFGESGVSPRSAAESLAEHSMETAPLRLAEKLNGLVIGWEHRYYGYSRPVPLDDHTGLPLSGASGYEYLTADQAIEDVAYFANNFNKSTLSLNNIQSTEKLDPYHTPWIFIGGSYPGMRAAWARLMHPELFYAAWSSSAPLETQADGSIYFNPITRSLPQNCTNDLKAAIQYVDDSLTFGPNDAALFVCIGTYLATAEGATYDSIEKACPYTPFSIGAALVYALTFGGSYQGLGPTPIDIFRTLFENPRTATPSTKGIAANNGDDGGVLAFAAMLYGIVYGRKDFEDWRKTLPAGSSEKFTETVDSLSWHWQTLNEMGYYQGSNASNPIQVISKFYNTTAIRDIQIKDGKFPSFKDSSFPLELNNSYLLELGGWDTKASNVMFTNGEFDPWRSFSVHSEETEYGAPERAFTIEVPQCNQLPNGTDVFGLVFAGAIHCEDLSSPPYVRGSLEDPTPLEQGLDLFLKAWDVWLPCFEQSRDDIRNNKGVNGNGNDADDSSTDEDDNEDDDENSARRARNLNIISVVIGVVSIMFGIM</sequence>
<dbReference type="PANTHER" id="PTHR11010">
    <property type="entry name" value="PROTEASE S28 PRO-X CARBOXYPEPTIDASE-RELATED"/>
    <property type="match status" value="1"/>
</dbReference>
<evidence type="ECO:0000256" key="1">
    <source>
        <dbReference type="ARBA" id="ARBA00011079"/>
    </source>
</evidence>
<reference evidence="8 9" key="1">
    <citation type="journal article" date="2021" name="Nat. Commun.">
        <title>Genetic determinants of endophytism in the Arabidopsis root mycobiome.</title>
        <authorList>
            <person name="Mesny F."/>
            <person name="Miyauchi S."/>
            <person name="Thiergart T."/>
            <person name="Pickel B."/>
            <person name="Atanasova L."/>
            <person name="Karlsson M."/>
            <person name="Huettel B."/>
            <person name="Barry K.W."/>
            <person name="Haridas S."/>
            <person name="Chen C."/>
            <person name="Bauer D."/>
            <person name="Andreopoulos W."/>
            <person name="Pangilinan J."/>
            <person name="LaButti K."/>
            <person name="Riley R."/>
            <person name="Lipzen A."/>
            <person name="Clum A."/>
            <person name="Drula E."/>
            <person name="Henrissat B."/>
            <person name="Kohler A."/>
            <person name="Grigoriev I.V."/>
            <person name="Martin F.M."/>
            <person name="Hacquard S."/>
        </authorList>
    </citation>
    <scope>NUCLEOTIDE SEQUENCE [LARGE SCALE GENOMIC DNA]</scope>
    <source>
        <strain evidence="8 9">MPI-CAGE-CH-0241</strain>
    </source>
</reference>
<dbReference type="Gene3D" id="3.40.50.1820">
    <property type="entry name" value="alpha/beta hydrolase"/>
    <property type="match status" value="2"/>
</dbReference>
<evidence type="ECO:0000256" key="5">
    <source>
        <dbReference type="ARBA" id="ARBA00023180"/>
    </source>
</evidence>
<keyword evidence="5" id="KW-0325">Glycoprotein</keyword>
<comment type="caution">
    <text evidence="8">The sequence shown here is derived from an EMBL/GenBank/DDBJ whole genome shotgun (WGS) entry which is preliminary data.</text>
</comment>
<feature type="compositionally biased region" description="Acidic residues" evidence="6">
    <location>
        <begin position="573"/>
        <end position="589"/>
    </location>
</feature>
<feature type="region of interest" description="Disordered" evidence="6">
    <location>
        <begin position="561"/>
        <end position="592"/>
    </location>
</feature>
<keyword evidence="8" id="KW-0121">Carboxypeptidase</keyword>
<evidence type="ECO:0000256" key="4">
    <source>
        <dbReference type="ARBA" id="ARBA00022801"/>
    </source>
</evidence>
<dbReference type="InterPro" id="IPR008758">
    <property type="entry name" value="Peptidase_S28"/>
</dbReference>
<dbReference type="Proteomes" id="UP000777438">
    <property type="component" value="Unassembled WGS sequence"/>
</dbReference>
<accession>A0A9P8W5W0</accession>
<dbReference type="GO" id="GO:0070008">
    <property type="term" value="F:serine-type exopeptidase activity"/>
    <property type="evidence" value="ECO:0007669"/>
    <property type="project" value="InterPro"/>
</dbReference>
<evidence type="ECO:0000256" key="6">
    <source>
        <dbReference type="SAM" id="MobiDB-lite"/>
    </source>
</evidence>
<dbReference type="PANTHER" id="PTHR11010:SF109">
    <property type="entry name" value="PEPTIDASE, FAMILY S28, PUTATIVE (AFU_ORTHOLOGUE AFUA_4G03790)-RELATED"/>
    <property type="match status" value="1"/>
</dbReference>
<feature type="chain" id="PRO_5040252110" evidence="7">
    <location>
        <begin position="19"/>
        <end position="615"/>
    </location>
</feature>
<name>A0A9P8W5W0_9HYPO</name>
<dbReference type="GO" id="GO:0008239">
    <property type="term" value="F:dipeptidyl-peptidase activity"/>
    <property type="evidence" value="ECO:0007669"/>
    <property type="project" value="TreeGrafter"/>
</dbReference>
<keyword evidence="4" id="KW-0378">Hydrolase</keyword>
<keyword evidence="3 7" id="KW-0732">Signal</keyword>
<evidence type="ECO:0000256" key="7">
    <source>
        <dbReference type="SAM" id="SignalP"/>
    </source>
</evidence>
<dbReference type="AlphaFoldDB" id="A0A9P8W5W0"/>
<keyword evidence="9" id="KW-1185">Reference proteome</keyword>
<comment type="similarity">
    <text evidence="1">Belongs to the peptidase S28 family.</text>
</comment>
<evidence type="ECO:0000313" key="9">
    <source>
        <dbReference type="Proteomes" id="UP000777438"/>
    </source>
</evidence>
<dbReference type="GO" id="GO:0004180">
    <property type="term" value="F:carboxypeptidase activity"/>
    <property type="evidence" value="ECO:0007669"/>
    <property type="project" value="UniProtKB-KW"/>
</dbReference>
<gene>
    <name evidence="8" type="ORF">B0T10DRAFT_402535</name>
</gene>
<organism evidence="8 9">
    <name type="scientific">Thelonectria olida</name>
    <dbReference type="NCBI Taxonomy" id="1576542"/>
    <lineage>
        <taxon>Eukaryota</taxon>
        <taxon>Fungi</taxon>
        <taxon>Dikarya</taxon>
        <taxon>Ascomycota</taxon>
        <taxon>Pezizomycotina</taxon>
        <taxon>Sordariomycetes</taxon>
        <taxon>Hypocreomycetidae</taxon>
        <taxon>Hypocreales</taxon>
        <taxon>Nectriaceae</taxon>
        <taxon>Thelonectria</taxon>
    </lineage>
</organism>
<dbReference type="OrthoDB" id="1735038at2759"/>
<dbReference type="SUPFAM" id="SSF53474">
    <property type="entry name" value="alpha/beta-Hydrolases"/>
    <property type="match status" value="1"/>
</dbReference>
<dbReference type="EMBL" id="JAGPYM010000008">
    <property type="protein sequence ID" value="KAH6891539.1"/>
    <property type="molecule type" value="Genomic_DNA"/>
</dbReference>
<keyword evidence="2" id="KW-0645">Protease</keyword>
<evidence type="ECO:0000256" key="2">
    <source>
        <dbReference type="ARBA" id="ARBA00022670"/>
    </source>
</evidence>
<feature type="signal peptide" evidence="7">
    <location>
        <begin position="1"/>
        <end position="18"/>
    </location>
</feature>
<evidence type="ECO:0000256" key="3">
    <source>
        <dbReference type="ARBA" id="ARBA00022729"/>
    </source>
</evidence>
<dbReference type="GO" id="GO:0006508">
    <property type="term" value="P:proteolysis"/>
    <property type="evidence" value="ECO:0007669"/>
    <property type="project" value="UniProtKB-KW"/>
</dbReference>
<proteinExistence type="inferred from homology"/>
<protein>
    <submittedName>
        <fullName evidence="8">Serine carboxypeptidase S28-domain-containing protein</fullName>
    </submittedName>
</protein>
<evidence type="ECO:0000313" key="8">
    <source>
        <dbReference type="EMBL" id="KAH6891539.1"/>
    </source>
</evidence>